<gene>
    <name evidence="1" type="ORF">J2S73_001912</name>
</gene>
<organism evidence="1 2">
    <name type="scientific">Amorphus orientalis</name>
    <dbReference type="NCBI Taxonomy" id="649198"/>
    <lineage>
        <taxon>Bacteria</taxon>
        <taxon>Pseudomonadati</taxon>
        <taxon>Pseudomonadota</taxon>
        <taxon>Alphaproteobacteria</taxon>
        <taxon>Hyphomicrobiales</taxon>
        <taxon>Amorphaceae</taxon>
        <taxon>Amorphus</taxon>
    </lineage>
</organism>
<dbReference type="EMBL" id="JAUSUL010000002">
    <property type="protein sequence ID" value="MDQ0315455.1"/>
    <property type="molecule type" value="Genomic_DNA"/>
</dbReference>
<reference evidence="1" key="1">
    <citation type="submission" date="2023-07" db="EMBL/GenBank/DDBJ databases">
        <title>Genomic Encyclopedia of Type Strains, Phase IV (KMG-IV): sequencing the most valuable type-strain genomes for metagenomic binning, comparative biology and taxonomic classification.</title>
        <authorList>
            <person name="Goeker M."/>
        </authorList>
    </citation>
    <scope>NUCLEOTIDE SEQUENCE</scope>
    <source>
        <strain evidence="1">DSM 21202</strain>
    </source>
</reference>
<dbReference type="RefSeq" id="WP_306885285.1">
    <property type="nucleotide sequence ID" value="NZ_JAUSUL010000002.1"/>
</dbReference>
<protein>
    <submittedName>
        <fullName evidence="1">Uncharacterized protein</fullName>
    </submittedName>
</protein>
<evidence type="ECO:0000313" key="1">
    <source>
        <dbReference type="EMBL" id="MDQ0315455.1"/>
    </source>
</evidence>
<comment type="caution">
    <text evidence="1">The sequence shown here is derived from an EMBL/GenBank/DDBJ whole genome shotgun (WGS) entry which is preliminary data.</text>
</comment>
<name>A0AAE3VNY4_9HYPH</name>
<dbReference type="AlphaFoldDB" id="A0AAE3VNY4"/>
<dbReference type="Proteomes" id="UP001229244">
    <property type="component" value="Unassembled WGS sequence"/>
</dbReference>
<keyword evidence="2" id="KW-1185">Reference proteome</keyword>
<evidence type="ECO:0000313" key="2">
    <source>
        <dbReference type="Proteomes" id="UP001229244"/>
    </source>
</evidence>
<accession>A0AAE3VNY4</accession>
<sequence>MIALRRSEPRAFDVACTVEISHTFESLHAHVVLDGDIRIRPGDEVTVHGAPIRVPYGETASIRRNATIRRAGWLEREWTRMTGDVEFMELLEFSFSSESEL</sequence>
<proteinExistence type="predicted"/>